<evidence type="ECO:0000313" key="3">
    <source>
        <dbReference type="Proteomes" id="UP000662200"/>
    </source>
</evidence>
<keyword evidence="1" id="KW-0175">Coiled coil</keyword>
<proteinExistence type="predicted"/>
<sequence>MSDIADIGGAYGRERDGHIQQLMDCGVRITELTARVAELEAENERLAREYNQLGEVYVQCLAERLEYKGEAERVAELEEQLAKAQLPVEAWEIPGDLIDRVDSFISGLNTKVDAIHADVRRLVDVVPPNFGAASSKLGGSGAGAPDACETCETCESADTPDAAATTGEAAA</sequence>
<keyword evidence="3" id="KW-1185">Reference proteome</keyword>
<protein>
    <submittedName>
        <fullName evidence="2">Uncharacterized protein</fullName>
    </submittedName>
</protein>
<name>A0A8J3BNJ1_9ACTN</name>
<comment type="caution">
    <text evidence="2">The sequence shown here is derived from an EMBL/GenBank/DDBJ whole genome shotgun (WGS) entry which is preliminary data.</text>
</comment>
<feature type="coiled-coil region" evidence="1">
    <location>
        <begin position="29"/>
        <end position="56"/>
    </location>
</feature>
<reference evidence="2" key="2">
    <citation type="submission" date="2020-09" db="EMBL/GenBank/DDBJ databases">
        <authorList>
            <person name="Sun Q."/>
            <person name="Ohkuma M."/>
        </authorList>
    </citation>
    <scope>NUCLEOTIDE SEQUENCE</scope>
    <source>
        <strain evidence="2">JCM 3091</strain>
    </source>
</reference>
<gene>
    <name evidence="2" type="ORF">GCM10010124_25980</name>
</gene>
<evidence type="ECO:0000256" key="1">
    <source>
        <dbReference type="SAM" id="Coils"/>
    </source>
</evidence>
<accession>A0A8J3BNJ1</accession>
<organism evidence="2 3">
    <name type="scientific">Pilimelia terevasa</name>
    <dbReference type="NCBI Taxonomy" id="53372"/>
    <lineage>
        <taxon>Bacteria</taxon>
        <taxon>Bacillati</taxon>
        <taxon>Actinomycetota</taxon>
        <taxon>Actinomycetes</taxon>
        <taxon>Micromonosporales</taxon>
        <taxon>Micromonosporaceae</taxon>
        <taxon>Pilimelia</taxon>
    </lineage>
</organism>
<dbReference type="EMBL" id="BMQC01000008">
    <property type="protein sequence ID" value="GGK32020.1"/>
    <property type="molecule type" value="Genomic_DNA"/>
</dbReference>
<dbReference type="Proteomes" id="UP000662200">
    <property type="component" value="Unassembled WGS sequence"/>
</dbReference>
<dbReference type="RefSeq" id="WP_189114548.1">
    <property type="nucleotide sequence ID" value="NZ_BMQC01000008.1"/>
</dbReference>
<dbReference type="AlphaFoldDB" id="A0A8J3BNJ1"/>
<evidence type="ECO:0000313" key="2">
    <source>
        <dbReference type="EMBL" id="GGK32020.1"/>
    </source>
</evidence>
<reference evidence="2" key="1">
    <citation type="journal article" date="2014" name="Int. J. Syst. Evol. Microbiol.">
        <title>Complete genome sequence of Corynebacterium casei LMG S-19264T (=DSM 44701T), isolated from a smear-ripened cheese.</title>
        <authorList>
            <consortium name="US DOE Joint Genome Institute (JGI-PGF)"/>
            <person name="Walter F."/>
            <person name="Albersmeier A."/>
            <person name="Kalinowski J."/>
            <person name="Ruckert C."/>
        </authorList>
    </citation>
    <scope>NUCLEOTIDE SEQUENCE</scope>
    <source>
        <strain evidence="2">JCM 3091</strain>
    </source>
</reference>